<organism evidence="2 3">
    <name type="scientific">Arsukibacterium ikkense</name>
    <dbReference type="NCBI Taxonomy" id="336831"/>
    <lineage>
        <taxon>Bacteria</taxon>
        <taxon>Pseudomonadati</taxon>
        <taxon>Pseudomonadota</taxon>
        <taxon>Gammaproteobacteria</taxon>
        <taxon>Chromatiales</taxon>
        <taxon>Chromatiaceae</taxon>
        <taxon>Arsukibacterium</taxon>
    </lineage>
</organism>
<proteinExistence type="predicted"/>
<dbReference type="EMBL" id="LAHO01000010">
    <property type="protein sequence ID" value="KKO45279.1"/>
    <property type="molecule type" value="Genomic_DNA"/>
</dbReference>
<keyword evidence="3" id="KW-1185">Reference proteome</keyword>
<dbReference type="AlphaFoldDB" id="A0A0M2V4E8"/>
<protein>
    <submittedName>
        <fullName evidence="2">Uncharacterized protein</fullName>
    </submittedName>
</protein>
<evidence type="ECO:0000313" key="2">
    <source>
        <dbReference type="EMBL" id="KKO45279.1"/>
    </source>
</evidence>
<dbReference type="STRING" id="336831.WG68_11175"/>
<keyword evidence="1" id="KW-0732">Signal</keyword>
<evidence type="ECO:0000256" key="1">
    <source>
        <dbReference type="SAM" id="SignalP"/>
    </source>
</evidence>
<sequence>MLAFLLLLTTPALLTPTFAIADDKAWLMQSVKCIFRLGLLTYIRQGDMYFKGTNVNILNIDSIQFER</sequence>
<comment type="caution">
    <text evidence="2">The sequence shown here is derived from an EMBL/GenBank/DDBJ whole genome shotgun (WGS) entry which is preliminary data.</text>
</comment>
<feature type="chain" id="PRO_5005644486" evidence="1">
    <location>
        <begin position="22"/>
        <end position="67"/>
    </location>
</feature>
<evidence type="ECO:0000313" key="3">
    <source>
        <dbReference type="Proteomes" id="UP000034228"/>
    </source>
</evidence>
<name>A0A0M2V4E8_9GAMM</name>
<reference evidence="2 3" key="1">
    <citation type="submission" date="2015-03" db="EMBL/GenBank/DDBJ databases">
        <title>Draft genome sequences of two protease-producing strains of Arsukibacterium isolated from two cold and alkaline environments.</title>
        <authorList>
            <person name="Lylloff J.E."/>
            <person name="Skov L.B."/>
            <person name="Jepsen M."/>
            <person name="Hallin P.F."/>
            <person name="Sorensen S.J."/>
            <person name="Stougaard P."/>
            <person name="Glaring M.A."/>
        </authorList>
    </citation>
    <scope>NUCLEOTIDE SEQUENCE [LARGE SCALE GENOMIC DNA]</scope>
    <source>
        <strain evidence="2 3">GCM72</strain>
    </source>
</reference>
<feature type="signal peptide" evidence="1">
    <location>
        <begin position="1"/>
        <end position="21"/>
    </location>
</feature>
<accession>A0A0M2V4E8</accession>
<gene>
    <name evidence="2" type="ORF">WG68_11175</name>
</gene>
<dbReference type="Proteomes" id="UP000034228">
    <property type="component" value="Unassembled WGS sequence"/>
</dbReference>